<dbReference type="OrthoDB" id="6236007at2759"/>
<dbReference type="SMART" id="SM00237">
    <property type="entry name" value="Calx_beta"/>
    <property type="match status" value="1"/>
</dbReference>
<dbReference type="Pfam" id="PF03160">
    <property type="entry name" value="Calx-beta"/>
    <property type="match status" value="1"/>
</dbReference>
<feature type="transmembrane region" description="Helical" evidence="4">
    <location>
        <begin position="728"/>
        <end position="755"/>
    </location>
</feature>
<evidence type="ECO:0000256" key="3">
    <source>
        <dbReference type="ARBA" id="ARBA00022837"/>
    </source>
</evidence>
<feature type="domain" description="Calx-beta" evidence="6">
    <location>
        <begin position="453"/>
        <end position="552"/>
    </location>
</feature>
<dbReference type="PANTHER" id="PTHR46534">
    <property type="entry name" value="IGGFC_BINDING DOMAIN-CONTAINING PROTEIN"/>
    <property type="match status" value="1"/>
</dbReference>
<dbReference type="InterPro" id="IPR035234">
    <property type="entry name" value="IgGFc-bd_N"/>
</dbReference>
<dbReference type="GO" id="GO:0007154">
    <property type="term" value="P:cell communication"/>
    <property type="evidence" value="ECO:0007669"/>
    <property type="project" value="InterPro"/>
</dbReference>
<organism evidence="7">
    <name type="scientific">Amphimedon queenslandica</name>
    <name type="common">Sponge</name>
    <dbReference type="NCBI Taxonomy" id="400682"/>
    <lineage>
        <taxon>Eukaryota</taxon>
        <taxon>Metazoa</taxon>
        <taxon>Porifera</taxon>
        <taxon>Demospongiae</taxon>
        <taxon>Heteroscleromorpha</taxon>
        <taxon>Haplosclerida</taxon>
        <taxon>Niphatidae</taxon>
        <taxon>Amphimedon</taxon>
    </lineage>
</organism>
<reference evidence="8" key="1">
    <citation type="journal article" date="2010" name="Nature">
        <title>The Amphimedon queenslandica genome and the evolution of animal complexity.</title>
        <authorList>
            <person name="Srivastava M."/>
            <person name="Simakov O."/>
            <person name="Chapman J."/>
            <person name="Fahey B."/>
            <person name="Gauthier M.E."/>
            <person name="Mitros T."/>
            <person name="Richards G.S."/>
            <person name="Conaco C."/>
            <person name="Dacre M."/>
            <person name="Hellsten U."/>
            <person name="Larroux C."/>
            <person name="Putnam N.H."/>
            <person name="Stanke M."/>
            <person name="Adamska M."/>
            <person name="Darling A."/>
            <person name="Degnan S.M."/>
            <person name="Oakley T.H."/>
            <person name="Plachetzki D.C."/>
            <person name="Zhai Y."/>
            <person name="Adamski M."/>
            <person name="Calcino A."/>
            <person name="Cummins S.F."/>
            <person name="Goodstein D.M."/>
            <person name="Harris C."/>
            <person name="Jackson D.J."/>
            <person name="Leys S.P."/>
            <person name="Shu S."/>
            <person name="Woodcroft B.J."/>
            <person name="Vervoort M."/>
            <person name="Kosik K.S."/>
            <person name="Manning G."/>
            <person name="Degnan B.M."/>
            <person name="Rokhsar D.S."/>
        </authorList>
    </citation>
    <scope>NUCLEOTIDE SEQUENCE [LARGE SCALE GENOMIC DNA]</scope>
</reference>
<dbReference type="PANTHER" id="PTHR46534:SF1">
    <property type="entry name" value="IGGFC-BINDING PROTEIN N-TERMINAL DOMAIN-CONTAINING PROTEIN"/>
    <property type="match status" value="1"/>
</dbReference>
<evidence type="ECO:0000256" key="2">
    <source>
        <dbReference type="ARBA" id="ARBA00022737"/>
    </source>
</evidence>
<feature type="chain" id="PRO_5010859915" description="Calx-beta domain-containing protein" evidence="5">
    <location>
        <begin position="24"/>
        <end position="787"/>
    </location>
</feature>
<proteinExistence type="predicted"/>
<dbReference type="AlphaFoldDB" id="A0A1X7UX25"/>
<dbReference type="KEGG" id="aqu:100639782"/>
<dbReference type="InterPro" id="IPR038081">
    <property type="entry name" value="CalX-like_sf"/>
</dbReference>
<evidence type="ECO:0000256" key="1">
    <source>
        <dbReference type="ARBA" id="ARBA00022729"/>
    </source>
</evidence>
<dbReference type="Gene3D" id="2.60.40.2030">
    <property type="match status" value="1"/>
</dbReference>
<evidence type="ECO:0000259" key="6">
    <source>
        <dbReference type="SMART" id="SM00237"/>
    </source>
</evidence>
<protein>
    <recommendedName>
        <fullName evidence="6">Calx-beta domain-containing protein</fullName>
    </recommendedName>
</protein>
<dbReference type="GO" id="GO:0016020">
    <property type="term" value="C:membrane"/>
    <property type="evidence" value="ECO:0007669"/>
    <property type="project" value="InterPro"/>
</dbReference>
<keyword evidence="4" id="KW-1133">Transmembrane helix</keyword>
<keyword evidence="3" id="KW-0106">Calcium</keyword>
<dbReference type="Pfam" id="PF17517">
    <property type="entry name" value="IgGFc_binding"/>
    <property type="match status" value="1"/>
</dbReference>
<keyword evidence="2" id="KW-0677">Repeat</keyword>
<name>A0A1X7UX25_AMPQE</name>
<dbReference type="SUPFAM" id="SSF141072">
    <property type="entry name" value="CalX-like"/>
    <property type="match status" value="1"/>
</dbReference>
<dbReference type="Proteomes" id="UP000007879">
    <property type="component" value="Unassembled WGS sequence"/>
</dbReference>
<dbReference type="STRING" id="400682.A0A1X7UX25"/>
<keyword evidence="4" id="KW-0472">Membrane</keyword>
<gene>
    <name evidence="7" type="primary">100639782</name>
</gene>
<evidence type="ECO:0000256" key="4">
    <source>
        <dbReference type="SAM" id="Phobius"/>
    </source>
</evidence>
<evidence type="ECO:0000256" key="5">
    <source>
        <dbReference type="SAM" id="SignalP"/>
    </source>
</evidence>
<dbReference type="EnsemblMetazoa" id="Aqu2.1.31917_001">
    <property type="protein sequence ID" value="Aqu2.1.31917_001"/>
    <property type="gene ID" value="Aqu2.1.31917"/>
</dbReference>
<accession>A0A1X7UX25</accession>
<evidence type="ECO:0000313" key="7">
    <source>
        <dbReference type="EnsemblMetazoa" id="Aqu2.1.31917_001"/>
    </source>
</evidence>
<dbReference type="InterPro" id="IPR003644">
    <property type="entry name" value="Calx_beta"/>
</dbReference>
<reference evidence="7" key="2">
    <citation type="submission" date="2017-05" db="UniProtKB">
        <authorList>
            <consortium name="EnsemblMetazoa"/>
        </authorList>
    </citation>
    <scope>IDENTIFICATION</scope>
</reference>
<sequence length="787" mass="86672">MSLNLSIMLILLSVTALLSTSEANGARTFVFGIPQNVRDQASYSKIIITTVSKETLRVNVTLGGGLQYSGTVSASHSYSLSIPESLIVKNSYSQDRNKGIIVEASGEVEVTAYNRLTTSTESIGAFRVLPYSSLPELYQYRYIAVSTGSTFKFHGLILLVGCEEETIVNIKPSVTVEMPQDLQLSNSNITVVAEGQNHQVVLHKGQTLLLKVLKGNFTGTEIISNKPLTVVSGHECGRMPESEGGCDQLLAQIPPTVTWGKDFILLPLSGRISGHIYKVIASQNDTTINHNCNDTVGSPFVLSDREVMEFWSPSDRSCHVKADKPIMVAQFSLGQDTDGVGDPTLTIVPPKEQYVHEISFKSFSGDSSINDQYMNIIVPSDCFHHNLIRLDGEVIMCEWSLVYSYDSETVIGYTCKKSLEADTVHTLTHIKPGGHMALSVCGFTGRKGYAYNAGFALQPLNSIVKVLFSKSSYQVRENDEYVLVQVTRMDDVVSPAGVTVIALSGTAHSSKDYVQLKQDLIFEVGEKHKTVKVYMIDDDCVEERETFKLVIEPHNIYSPSSEATVDIIDDDSIQIGFYSPQDGGQALYEDDEKMFVVEIMNGSFPSDDETANITLSLEIVESTDTAAPPHVEMVTFSSGKNRTVILYKQRSHDNDISSLVGFLKVDKTDKVDQDQVYLKPSVNILHVHPLMSSSMVSVIATATPTGEPTAPPFIEYHTSSQSTSISTIVLIASISSFCTALVVVAFALFGCFLSYKYGQNNDFRYQYFRRKTPPRETYIVHEVVNSV</sequence>
<keyword evidence="4" id="KW-0812">Transmembrane</keyword>
<feature type="signal peptide" evidence="5">
    <location>
        <begin position="1"/>
        <end position="23"/>
    </location>
</feature>
<keyword evidence="8" id="KW-1185">Reference proteome</keyword>
<dbReference type="InParanoid" id="A0A1X7UX25"/>
<evidence type="ECO:0000313" key="8">
    <source>
        <dbReference type="Proteomes" id="UP000007879"/>
    </source>
</evidence>
<dbReference type="eggNOG" id="KOG1216">
    <property type="taxonomic scope" value="Eukaryota"/>
</dbReference>
<keyword evidence="1 5" id="KW-0732">Signal</keyword>
<dbReference type="EnsemblMetazoa" id="XM_003386553.2">
    <property type="protein sequence ID" value="XP_003386601.1"/>
    <property type="gene ID" value="LOC100639782"/>
</dbReference>